<feature type="region of interest" description="Disordered" evidence="1">
    <location>
        <begin position="1"/>
        <end position="71"/>
    </location>
</feature>
<dbReference type="EMBL" id="MU157836">
    <property type="protein sequence ID" value="KAF9531207.1"/>
    <property type="molecule type" value="Genomic_DNA"/>
</dbReference>
<evidence type="ECO:0000256" key="1">
    <source>
        <dbReference type="SAM" id="MobiDB-lite"/>
    </source>
</evidence>
<comment type="caution">
    <text evidence="2">The sequence shown here is derived from an EMBL/GenBank/DDBJ whole genome shotgun (WGS) entry which is preliminary data.</text>
</comment>
<proteinExistence type="predicted"/>
<dbReference type="OrthoDB" id="3166447at2759"/>
<feature type="compositionally biased region" description="Gly residues" evidence="1">
    <location>
        <begin position="473"/>
        <end position="491"/>
    </location>
</feature>
<reference evidence="2" key="1">
    <citation type="submission" date="2020-11" db="EMBL/GenBank/DDBJ databases">
        <authorList>
            <consortium name="DOE Joint Genome Institute"/>
            <person name="Ahrendt S."/>
            <person name="Riley R."/>
            <person name="Andreopoulos W."/>
            <person name="Labutti K."/>
            <person name="Pangilinan J."/>
            <person name="Ruiz-Duenas F.J."/>
            <person name="Barrasa J.M."/>
            <person name="Sanchez-Garcia M."/>
            <person name="Camarero S."/>
            <person name="Miyauchi S."/>
            <person name="Serrano A."/>
            <person name="Linde D."/>
            <person name="Babiker R."/>
            <person name="Drula E."/>
            <person name="Ayuso-Fernandez I."/>
            <person name="Pacheco R."/>
            <person name="Padilla G."/>
            <person name="Ferreira P."/>
            <person name="Barriuso J."/>
            <person name="Kellner H."/>
            <person name="Castanera R."/>
            <person name="Alfaro M."/>
            <person name="Ramirez L."/>
            <person name="Pisabarro A.G."/>
            <person name="Kuo A."/>
            <person name="Tritt A."/>
            <person name="Lipzen A."/>
            <person name="He G."/>
            <person name="Yan M."/>
            <person name="Ng V."/>
            <person name="Cullen D."/>
            <person name="Martin F."/>
            <person name="Rosso M.-N."/>
            <person name="Henrissat B."/>
            <person name="Hibbett D."/>
            <person name="Martinez A.T."/>
            <person name="Grigoriev I.V."/>
        </authorList>
    </citation>
    <scope>NUCLEOTIDE SEQUENCE</scope>
    <source>
        <strain evidence="2">CBS 506.95</strain>
    </source>
</reference>
<gene>
    <name evidence="2" type="ORF">CPB83DRAFT_849558</name>
</gene>
<feature type="compositionally biased region" description="Polar residues" evidence="1">
    <location>
        <begin position="16"/>
        <end position="29"/>
    </location>
</feature>
<name>A0A9P6ELX0_9AGAR</name>
<evidence type="ECO:0000313" key="2">
    <source>
        <dbReference type="EMBL" id="KAF9531207.1"/>
    </source>
</evidence>
<feature type="region of interest" description="Disordered" evidence="1">
    <location>
        <begin position="459"/>
        <end position="491"/>
    </location>
</feature>
<feature type="compositionally biased region" description="Gly residues" evidence="1">
    <location>
        <begin position="49"/>
        <end position="66"/>
    </location>
</feature>
<keyword evidence="3" id="KW-1185">Reference proteome</keyword>
<dbReference type="AlphaFoldDB" id="A0A9P6ELX0"/>
<organism evidence="2 3">
    <name type="scientific">Crepidotus variabilis</name>
    <dbReference type="NCBI Taxonomy" id="179855"/>
    <lineage>
        <taxon>Eukaryota</taxon>
        <taxon>Fungi</taxon>
        <taxon>Dikarya</taxon>
        <taxon>Basidiomycota</taxon>
        <taxon>Agaricomycotina</taxon>
        <taxon>Agaricomycetes</taxon>
        <taxon>Agaricomycetidae</taxon>
        <taxon>Agaricales</taxon>
        <taxon>Agaricineae</taxon>
        <taxon>Crepidotaceae</taxon>
        <taxon>Crepidotus</taxon>
    </lineage>
</organism>
<accession>A0A9P6ELX0</accession>
<protein>
    <submittedName>
        <fullName evidence="2">Uncharacterized protein</fullName>
    </submittedName>
</protein>
<sequence>MYNPAPIHAPIGRAASPNTMGGIQRSRSPAPTGGILRNRSPVPPEPQGYYGGPNQGYGGPPGGAYGNPGMARPLSRGPVSPNMPPANILGPTSPEISGFQVEKRSRSPNPYGRPMQQPEPVQYRDEAAIFRDQVAALIDAKEAQFAVNGRIPVDPAQLILFFRSKTGVAHALDFPIDVSYNTPPALDVLIAACRPHVSSSSYGGQQPLFFPPNLPLTASLEISNYPILDAVRNTIFPNLPPGQYLTTLLDRLDVVEEGVRLPIQSPAGLTNDERAATIVVTLPVRFRGGTIVIRDQEGREERFQGGGGKTGDIDWVALRADCTYEIEQVQKGVFVSIRYGVYVKSFGPNTLGSPGSQGADTLVTPTDTFFDLLSPILNQSRGKSVAFYLSQEYVGNPADEVANAIVPQLKGGDALLYDAFKFHKLVPELHWTAGGYIWPVDQTLEYFVDDVARTTAARGISSPSTPYARNLPGRGGPTGGYGGNPTTGAYGGDEGNGLVPRVQASGAVSLADAGVMLMTDYNNPSPSIGKMRVNFVSSGELTKLVVNVLLVVYIP</sequence>
<feature type="region of interest" description="Disordered" evidence="1">
    <location>
        <begin position="90"/>
        <end position="119"/>
    </location>
</feature>
<dbReference type="Proteomes" id="UP000807306">
    <property type="component" value="Unassembled WGS sequence"/>
</dbReference>
<evidence type="ECO:0000313" key="3">
    <source>
        <dbReference type="Proteomes" id="UP000807306"/>
    </source>
</evidence>